<dbReference type="GO" id="GO:0009103">
    <property type="term" value="P:lipopolysaccharide biosynthetic process"/>
    <property type="evidence" value="ECO:0007669"/>
    <property type="project" value="UniProtKB-ARBA"/>
</dbReference>
<feature type="transmembrane region" description="Helical" evidence="8">
    <location>
        <begin position="277"/>
        <end position="310"/>
    </location>
</feature>
<dbReference type="InterPro" id="IPR038731">
    <property type="entry name" value="RgtA/B/C-like"/>
</dbReference>
<feature type="transmembrane region" description="Helical" evidence="8">
    <location>
        <begin position="200"/>
        <end position="218"/>
    </location>
</feature>
<evidence type="ECO:0000313" key="10">
    <source>
        <dbReference type="EMBL" id="HGS87996.1"/>
    </source>
</evidence>
<evidence type="ECO:0000256" key="7">
    <source>
        <dbReference type="ARBA" id="ARBA00023136"/>
    </source>
</evidence>
<evidence type="ECO:0000256" key="6">
    <source>
        <dbReference type="ARBA" id="ARBA00022989"/>
    </source>
</evidence>
<protein>
    <recommendedName>
        <fullName evidence="9">Glycosyltransferase RgtA/B/C/D-like domain-containing protein</fullName>
    </recommendedName>
</protein>
<feature type="transmembrane region" description="Helical" evidence="8">
    <location>
        <begin position="387"/>
        <end position="406"/>
    </location>
</feature>
<keyword evidence="5 8" id="KW-0812">Transmembrane</keyword>
<dbReference type="AlphaFoldDB" id="A0A7C4L069"/>
<dbReference type="Pfam" id="PF13231">
    <property type="entry name" value="PMT_2"/>
    <property type="match status" value="1"/>
</dbReference>
<accession>A0A7C4L069</accession>
<feature type="transmembrane region" description="Helical" evidence="8">
    <location>
        <begin position="61"/>
        <end position="85"/>
    </location>
</feature>
<feature type="transmembrane region" description="Helical" evidence="8">
    <location>
        <begin position="437"/>
        <end position="459"/>
    </location>
</feature>
<dbReference type="PANTHER" id="PTHR33908:SF11">
    <property type="entry name" value="MEMBRANE PROTEIN"/>
    <property type="match status" value="1"/>
</dbReference>
<organism evidence="10">
    <name type="scientific">Bellilinea caldifistulae</name>
    <dbReference type="NCBI Taxonomy" id="360411"/>
    <lineage>
        <taxon>Bacteria</taxon>
        <taxon>Bacillati</taxon>
        <taxon>Chloroflexota</taxon>
        <taxon>Anaerolineae</taxon>
        <taxon>Anaerolineales</taxon>
        <taxon>Anaerolineaceae</taxon>
        <taxon>Bellilinea</taxon>
    </lineage>
</organism>
<keyword evidence="7 8" id="KW-0472">Membrane</keyword>
<comment type="subcellular location">
    <subcellularLocation>
        <location evidence="1">Cell membrane</location>
        <topology evidence="1">Multi-pass membrane protein</topology>
    </subcellularLocation>
</comment>
<name>A0A7C4L069_9CHLR</name>
<feature type="transmembrane region" description="Helical" evidence="8">
    <location>
        <begin position="322"/>
        <end position="344"/>
    </location>
</feature>
<dbReference type="PANTHER" id="PTHR33908">
    <property type="entry name" value="MANNOSYLTRANSFERASE YKCB-RELATED"/>
    <property type="match status" value="1"/>
</dbReference>
<dbReference type="InterPro" id="IPR050297">
    <property type="entry name" value="LipidA_mod_glycosyltrf_83"/>
</dbReference>
<feature type="transmembrane region" description="Helical" evidence="8">
    <location>
        <begin position="224"/>
        <end position="246"/>
    </location>
</feature>
<proteinExistence type="predicted"/>
<evidence type="ECO:0000256" key="1">
    <source>
        <dbReference type="ARBA" id="ARBA00004651"/>
    </source>
</evidence>
<feature type="transmembrane region" description="Helical" evidence="8">
    <location>
        <begin position="21"/>
        <end position="41"/>
    </location>
</feature>
<sequence>MSKRVPPLTDEGFHKSQQVMAGAVLIFGVGLLLLATLHYPAARQLGDLLARDDSLELLTPALWKVFQGVLGISGLLLSGCAVIALRFPHHFRIAAVWLKQALTNAIQSLPADAKRALADSFDSLRQPEIWLPEAALLVIGLVIRGLFVNVPMEHDEAYTFSVFAVQPLRLGLSDYHYPNNHIFHTFLVHLSYRLFGVQPWTVRLPALIAGALLAPFGYGLARRLYSPAAGWLAGLTIALAPVLVSFSVNARGYTLLALFTLWNAGLAVYLLRQGNAFHWLLLALFGALGLYTVPVFVYSLAMLYFWLFLVWVSGKIDRSRRFSFPLAVLLCGSLTVLLAGLFYLPVFLNSGIQSVIANQWVEPVAREWFLPTLQSRVTETWQEWTRFVHPALVGFFALGWIIGLIFHSHLSRLPIPLQAGLVILPVIVFIQRPNPWARIWLFLVPLMLNWAAAGVAYLIETVSHLFKNPSRMRHGLLAMFSIILLAGSVIYIVQRAPLGERRYGGVEQSLRFIQPQLQSGDLVIITAPEDAPLWYYFYQYNLPRQMLRRDIPFRRAFVLVSTAHQQTLEQVIRERGPDYGFFDFSTARRLAGFGHMDVYLIEADHQAIERYYGSDPP</sequence>
<gene>
    <name evidence="10" type="ORF">ENT17_10295</name>
</gene>
<reference evidence="10" key="1">
    <citation type="journal article" date="2020" name="mSystems">
        <title>Genome- and Community-Level Interaction Insights into Carbon Utilization and Element Cycling Functions of Hydrothermarchaeota in Hydrothermal Sediment.</title>
        <authorList>
            <person name="Zhou Z."/>
            <person name="Liu Y."/>
            <person name="Xu W."/>
            <person name="Pan J."/>
            <person name="Luo Z.H."/>
            <person name="Li M."/>
        </authorList>
    </citation>
    <scope>NUCLEOTIDE SEQUENCE [LARGE SCALE GENOMIC DNA]</scope>
    <source>
        <strain evidence="10">SpSt-556</strain>
    </source>
</reference>
<keyword evidence="6 8" id="KW-1133">Transmembrane helix</keyword>
<evidence type="ECO:0000256" key="5">
    <source>
        <dbReference type="ARBA" id="ARBA00022692"/>
    </source>
</evidence>
<feature type="transmembrane region" description="Helical" evidence="8">
    <location>
        <begin position="475"/>
        <end position="493"/>
    </location>
</feature>
<feature type="domain" description="Glycosyltransferase RgtA/B/C/D-like" evidence="9">
    <location>
        <begin position="183"/>
        <end position="313"/>
    </location>
</feature>
<dbReference type="EMBL" id="DSXR01000103">
    <property type="protein sequence ID" value="HGS87996.1"/>
    <property type="molecule type" value="Genomic_DNA"/>
</dbReference>
<evidence type="ECO:0000256" key="8">
    <source>
        <dbReference type="SAM" id="Phobius"/>
    </source>
</evidence>
<comment type="caution">
    <text evidence="10">The sequence shown here is derived from an EMBL/GenBank/DDBJ whole genome shotgun (WGS) entry which is preliminary data.</text>
</comment>
<feature type="transmembrane region" description="Helical" evidence="8">
    <location>
        <begin position="253"/>
        <end position="271"/>
    </location>
</feature>
<dbReference type="GO" id="GO:0016763">
    <property type="term" value="F:pentosyltransferase activity"/>
    <property type="evidence" value="ECO:0007669"/>
    <property type="project" value="TreeGrafter"/>
</dbReference>
<evidence type="ECO:0000256" key="2">
    <source>
        <dbReference type="ARBA" id="ARBA00022475"/>
    </source>
</evidence>
<evidence type="ECO:0000259" key="9">
    <source>
        <dbReference type="Pfam" id="PF13231"/>
    </source>
</evidence>
<keyword evidence="4" id="KW-0808">Transferase</keyword>
<feature type="transmembrane region" description="Helical" evidence="8">
    <location>
        <begin position="413"/>
        <end position="431"/>
    </location>
</feature>
<dbReference type="GO" id="GO:0005886">
    <property type="term" value="C:plasma membrane"/>
    <property type="evidence" value="ECO:0007669"/>
    <property type="project" value="UniProtKB-SubCell"/>
</dbReference>
<evidence type="ECO:0000256" key="3">
    <source>
        <dbReference type="ARBA" id="ARBA00022676"/>
    </source>
</evidence>
<keyword evidence="2" id="KW-1003">Cell membrane</keyword>
<evidence type="ECO:0000256" key="4">
    <source>
        <dbReference type="ARBA" id="ARBA00022679"/>
    </source>
</evidence>
<keyword evidence="3" id="KW-0328">Glycosyltransferase</keyword>